<evidence type="ECO:0000256" key="7">
    <source>
        <dbReference type="ARBA" id="ARBA00023125"/>
    </source>
</evidence>
<keyword evidence="2 9" id="KW-0479">Metal-binding</keyword>
<keyword evidence="6 9" id="KW-0051">Antiviral defense</keyword>
<dbReference type="NCBIfam" id="TIGR00287">
    <property type="entry name" value="cas1"/>
    <property type="match status" value="1"/>
</dbReference>
<dbReference type="InterPro" id="IPR050646">
    <property type="entry name" value="Cas1"/>
</dbReference>
<evidence type="ECO:0000256" key="5">
    <source>
        <dbReference type="ARBA" id="ARBA00022842"/>
    </source>
</evidence>
<feature type="binding site" evidence="9">
    <location>
        <position position="157"/>
    </location>
    <ligand>
        <name>Mn(2+)</name>
        <dbReference type="ChEBI" id="CHEBI:29035"/>
    </ligand>
</feature>
<accession>A0A2V2N0R5</accession>
<evidence type="ECO:0000256" key="6">
    <source>
        <dbReference type="ARBA" id="ARBA00023118"/>
    </source>
</evidence>
<dbReference type="GO" id="GO:0046872">
    <property type="term" value="F:metal ion binding"/>
    <property type="evidence" value="ECO:0007669"/>
    <property type="project" value="UniProtKB-UniRule"/>
</dbReference>
<comment type="cofactor">
    <cofactor evidence="9">
        <name>Mg(2+)</name>
        <dbReference type="ChEBI" id="CHEBI:18420"/>
    </cofactor>
    <cofactor evidence="9">
        <name>Mn(2+)</name>
        <dbReference type="ChEBI" id="CHEBI:29035"/>
    </cofactor>
</comment>
<evidence type="ECO:0000256" key="1">
    <source>
        <dbReference type="ARBA" id="ARBA00022722"/>
    </source>
</evidence>
<keyword evidence="7 9" id="KW-0238">DNA-binding</keyword>
<evidence type="ECO:0000256" key="3">
    <source>
        <dbReference type="ARBA" id="ARBA00022759"/>
    </source>
</evidence>
<dbReference type="Proteomes" id="UP000245934">
    <property type="component" value="Unassembled WGS sequence"/>
</dbReference>
<protein>
    <recommendedName>
        <fullName evidence="9">CRISPR-associated endonuclease Cas1</fullName>
        <ecNumber evidence="9">3.1.-.-</ecNumber>
    </recommendedName>
</protein>
<keyword evidence="8 9" id="KW-0464">Manganese</keyword>
<name>A0A2V2N0R5_9EURY</name>
<dbReference type="GO" id="GO:0003677">
    <property type="term" value="F:DNA binding"/>
    <property type="evidence" value="ECO:0007669"/>
    <property type="project" value="UniProtKB-KW"/>
</dbReference>
<evidence type="ECO:0000256" key="9">
    <source>
        <dbReference type="HAMAP-Rule" id="MF_01470"/>
    </source>
</evidence>
<dbReference type="GO" id="GO:0004519">
    <property type="term" value="F:endonuclease activity"/>
    <property type="evidence" value="ECO:0007669"/>
    <property type="project" value="UniProtKB-UniRule"/>
</dbReference>
<dbReference type="InterPro" id="IPR002729">
    <property type="entry name" value="CRISPR-assoc_Cas1"/>
</dbReference>
<comment type="caution">
    <text evidence="9">Lacks conserved residue(s) required for the propagation of feature annotation.</text>
</comment>
<evidence type="ECO:0000313" key="10">
    <source>
        <dbReference type="EMBL" id="PWR73329.1"/>
    </source>
</evidence>
<dbReference type="GeneID" id="97611341"/>
<dbReference type="CDD" id="cd09634">
    <property type="entry name" value="Cas1_I-II-III"/>
    <property type="match status" value="1"/>
</dbReference>
<evidence type="ECO:0000256" key="2">
    <source>
        <dbReference type="ARBA" id="ARBA00022723"/>
    </source>
</evidence>
<evidence type="ECO:0000256" key="4">
    <source>
        <dbReference type="ARBA" id="ARBA00022801"/>
    </source>
</evidence>
<dbReference type="EMBL" id="QGMZ01000019">
    <property type="protein sequence ID" value="PWR73329.1"/>
    <property type="molecule type" value="Genomic_DNA"/>
</dbReference>
<sequence>MKTGNWKIVGGFGAHIKSNRTELIIQHKGIIKETPINEISHLVIFGGHNIQTSTITTLIKEGVFISFCESDGEPVGYMAPYDYSSFREIQELQKSVAPYSYAFTCALGSIRTRILTIEKYAEIFGPDIIYSGELDLLSGYSKELENMVRIEELRRIEKLVRDMYYEIISRFIDPSLHFKRRTVRPYSDPVNAILSFGYGMLSSAFTRAVVGGYLDPSAGFLNRGNQALVQDLINCWKCEMIDKAAIEFIRSDDFNVKGYEISHGRCILKEDIIQQLITIFSSTINPDLIDSQVENLIQALKGESQFSILR</sequence>
<keyword evidence="4 9" id="KW-0378">Hydrolase</keyword>
<evidence type="ECO:0000313" key="11">
    <source>
        <dbReference type="Proteomes" id="UP000245934"/>
    </source>
</evidence>
<dbReference type="InterPro" id="IPR042211">
    <property type="entry name" value="CRISPR-assoc_Cas1_N"/>
</dbReference>
<dbReference type="PANTHER" id="PTHR34353:SF2">
    <property type="entry name" value="CRISPR-ASSOCIATED ENDONUCLEASE CAS1 1"/>
    <property type="match status" value="1"/>
</dbReference>
<dbReference type="Pfam" id="PF01867">
    <property type="entry name" value="Cas_Cas1"/>
    <property type="match status" value="1"/>
</dbReference>
<dbReference type="AlphaFoldDB" id="A0A2V2N0R5"/>
<keyword evidence="11" id="KW-1185">Reference proteome</keyword>
<dbReference type="InterPro" id="IPR042206">
    <property type="entry name" value="CRISPR-assoc_Cas1_C"/>
</dbReference>
<keyword evidence="3 9" id="KW-0255">Endonuclease</keyword>
<dbReference type="GO" id="GO:0043571">
    <property type="term" value="P:maintenance of CRISPR repeat elements"/>
    <property type="evidence" value="ECO:0007669"/>
    <property type="project" value="UniProtKB-UniRule"/>
</dbReference>
<dbReference type="EC" id="3.1.-.-" evidence="9"/>
<organism evidence="10 11">
    <name type="scientific">Methanospirillum stamsii</name>
    <dbReference type="NCBI Taxonomy" id="1277351"/>
    <lineage>
        <taxon>Archaea</taxon>
        <taxon>Methanobacteriati</taxon>
        <taxon>Methanobacteriota</taxon>
        <taxon>Stenosarchaea group</taxon>
        <taxon>Methanomicrobia</taxon>
        <taxon>Methanomicrobiales</taxon>
        <taxon>Methanospirillaceae</taxon>
        <taxon>Methanospirillum</taxon>
    </lineage>
</organism>
<keyword evidence="1 9" id="KW-0540">Nuclease</keyword>
<comment type="similarity">
    <text evidence="9">Belongs to the CRISPR-associated endonuclease Cas1 family.</text>
</comment>
<dbReference type="Gene3D" id="3.100.10.20">
    <property type="entry name" value="CRISPR-associated endonuclease Cas1, N-terminal domain"/>
    <property type="match status" value="1"/>
</dbReference>
<dbReference type="GO" id="GO:0016787">
    <property type="term" value="F:hydrolase activity"/>
    <property type="evidence" value="ECO:0007669"/>
    <property type="project" value="UniProtKB-KW"/>
</dbReference>
<comment type="caution">
    <text evidence="10">The sequence shown here is derived from an EMBL/GenBank/DDBJ whole genome shotgun (WGS) entry which is preliminary data.</text>
</comment>
<dbReference type="RefSeq" id="WP_109941116.1">
    <property type="nucleotide sequence ID" value="NZ_CP176366.1"/>
</dbReference>
<dbReference type="OrthoDB" id="2216at2157"/>
<dbReference type="HAMAP" id="MF_01470">
    <property type="entry name" value="Cas1"/>
    <property type="match status" value="1"/>
</dbReference>
<dbReference type="Gene3D" id="1.20.120.920">
    <property type="entry name" value="CRISPR-associated endonuclease Cas1, C-terminal domain"/>
    <property type="match status" value="1"/>
</dbReference>
<proteinExistence type="inferred from homology"/>
<gene>
    <name evidence="9 10" type="primary">cas1</name>
    <name evidence="10" type="ORF">DLD82_10685</name>
</gene>
<dbReference type="PANTHER" id="PTHR34353">
    <property type="entry name" value="CRISPR-ASSOCIATED ENDONUCLEASE CAS1 1"/>
    <property type="match status" value="1"/>
</dbReference>
<evidence type="ECO:0000256" key="8">
    <source>
        <dbReference type="ARBA" id="ARBA00023211"/>
    </source>
</evidence>
<keyword evidence="5 9" id="KW-0460">Magnesium</keyword>
<dbReference type="GO" id="GO:0051607">
    <property type="term" value="P:defense response to virus"/>
    <property type="evidence" value="ECO:0007669"/>
    <property type="project" value="UniProtKB-UniRule"/>
</dbReference>
<comment type="function">
    <text evidence="9">CRISPR (clustered regularly interspaced short palindromic repeat), is an adaptive immune system that provides protection against mobile genetic elements (viruses, transposable elements and conjugative plasmids). CRISPR clusters contain spacers, sequences complementary to antecedent mobile elements, and target invading nucleic acids. CRISPR clusters are transcribed and processed into CRISPR RNA (crRNA). Acts as a dsDNA endonuclease. Involved in the integration of spacer DNA into the CRISPR cassette.</text>
</comment>
<comment type="subunit">
    <text evidence="9">Homodimer, forms a heterotetramer with a Cas2 homodimer.</text>
</comment>
<reference evidence="10 11" key="1">
    <citation type="submission" date="2018-05" db="EMBL/GenBank/DDBJ databases">
        <title>Draft genome of Methanospirillum stamsii Pt1.</title>
        <authorList>
            <person name="Dueholm M.S."/>
            <person name="Nielsen P.H."/>
            <person name="Bakmann L.F."/>
            <person name="Otzen D.E."/>
        </authorList>
    </citation>
    <scope>NUCLEOTIDE SEQUENCE [LARGE SCALE GENOMIC DNA]</scope>
    <source>
        <strain evidence="10 11">Pt1</strain>
    </source>
</reference>